<proteinExistence type="predicted"/>
<evidence type="ECO:0000313" key="3">
    <source>
        <dbReference type="EMBL" id="BAD37479.1"/>
    </source>
</evidence>
<gene>
    <name evidence="3" type="ORF">P0425F05.45</name>
    <name evidence="2" type="ORF">P0525F01.15</name>
</gene>
<feature type="region of interest" description="Disordered" evidence="1">
    <location>
        <begin position="1"/>
        <end position="152"/>
    </location>
</feature>
<protein>
    <submittedName>
        <fullName evidence="3">Uncharacterized protein</fullName>
    </submittedName>
</protein>
<reference evidence="3" key="2">
    <citation type="submission" date="2001-05" db="EMBL/GenBank/DDBJ databases">
        <title>Oryza sativa nipponbare(GA3) genomic DNA, chromosome 6, PAC clone:P0425F05.</title>
        <authorList>
            <person name="Sasaki T."/>
            <person name="Matsumoto T."/>
            <person name="Yamamoto K."/>
        </authorList>
    </citation>
    <scope>NUCLEOTIDE SEQUENCE</scope>
</reference>
<dbReference type="EMBL" id="AP003509">
    <property type="protein sequence ID" value="BAD37265.1"/>
    <property type="molecule type" value="Genomic_DNA"/>
</dbReference>
<evidence type="ECO:0000313" key="2">
    <source>
        <dbReference type="EMBL" id="BAD37265.1"/>
    </source>
</evidence>
<reference evidence="2" key="1">
    <citation type="submission" date="2001-04" db="EMBL/GenBank/DDBJ databases">
        <title>Oryza sativa nipponbare(GA3) genomic DNA, chromosome 6, PAC clone:P0525F01.</title>
        <authorList>
            <person name="Sasaki T."/>
            <person name="Matsumoto T."/>
            <person name="Yamamoto K."/>
        </authorList>
    </citation>
    <scope>NUCLEOTIDE SEQUENCE</scope>
</reference>
<feature type="compositionally biased region" description="Polar residues" evidence="1">
    <location>
        <begin position="22"/>
        <end position="35"/>
    </location>
</feature>
<name>Q67WJ0_ORYSJ</name>
<feature type="compositionally biased region" description="Polar residues" evidence="1">
    <location>
        <begin position="50"/>
        <end position="63"/>
    </location>
</feature>
<evidence type="ECO:0000256" key="1">
    <source>
        <dbReference type="SAM" id="MobiDB-lite"/>
    </source>
</evidence>
<evidence type="ECO:0000313" key="4">
    <source>
        <dbReference type="Proteomes" id="UP000000763"/>
    </source>
</evidence>
<accession>Q67WJ0</accession>
<reference evidence="4" key="3">
    <citation type="journal article" date="2005" name="Nature">
        <title>The map-based sequence of the rice genome.</title>
        <authorList>
            <consortium name="International rice genome sequencing project (IRGSP)"/>
            <person name="Matsumoto T."/>
            <person name="Wu J."/>
            <person name="Kanamori H."/>
            <person name="Katayose Y."/>
            <person name="Fujisawa M."/>
            <person name="Namiki N."/>
            <person name="Mizuno H."/>
            <person name="Yamamoto K."/>
            <person name="Antonio B.A."/>
            <person name="Baba T."/>
            <person name="Sakata K."/>
            <person name="Nagamura Y."/>
            <person name="Aoki H."/>
            <person name="Arikawa K."/>
            <person name="Arita K."/>
            <person name="Bito T."/>
            <person name="Chiden Y."/>
            <person name="Fujitsuka N."/>
            <person name="Fukunaka R."/>
            <person name="Hamada M."/>
            <person name="Harada C."/>
            <person name="Hayashi A."/>
            <person name="Hijishita S."/>
            <person name="Honda M."/>
            <person name="Hosokawa S."/>
            <person name="Ichikawa Y."/>
            <person name="Idonuma A."/>
            <person name="Iijima M."/>
            <person name="Ikeda M."/>
            <person name="Ikeno M."/>
            <person name="Ito K."/>
            <person name="Ito S."/>
            <person name="Ito T."/>
            <person name="Ito Y."/>
            <person name="Ito Y."/>
            <person name="Iwabuchi A."/>
            <person name="Kamiya K."/>
            <person name="Karasawa W."/>
            <person name="Kurita K."/>
            <person name="Katagiri S."/>
            <person name="Kikuta A."/>
            <person name="Kobayashi H."/>
            <person name="Kobayashi N."/>
            <person name="Machita K."/>
            <person name="Maehara T."/>
            <person name="Masukawa M."/>
            <person name="Mizubayashi T."/>
            <person name="Mukai Y."/>
            <person name="Nagasaki H."/>
            <person name="Nagata Y."/>
            <person name="Naito S."/>
            <person name="Nakashima M."/>
            <person name="Nakama Y."/>
            <person name="Nakamichi Y."/>
            <person name="Nakamura M."/>
            <person name="Meguro A."/>
            <person name="Negishi M."/>
            <person name="Ohta I."/>
            <person name="Ohta T."/>
            <person name="Okamoto M."/>
            <person name="Ono N."/>
            <person name="Saji S."/>
            <person name="Sakaguchi M."/>
            <person name="Sakai K."/>
            <person name="Shibata M."/>
            <person name="Shimokawa T."/>
            <person name="Song J."/>
            <person name="Takazaki Y."/>
            <person name="Terasawa K."/>
            <person name="Tsugane M."/>
            <person name="Tsuji K."/>
            <person name="Ueda S."/>
            <person name="Waki K."/>
            <person name="Yamagata H."/>
            <person name="Yamamoto M."/>
            <person name="Yamamoto S."/>
            <person name="Yamane H."/>
            <person name="Yoshiki S."/>
            <person name="Yoshihara R."/>
            <person name="Yukawa K."/>
            <person name="Zhong H."/>
            <person name="Yano M."/>
            <person name="Yuan Q."/>
            <person name="Ouyang S."/>
            <person name="Liu J."/>
            <person name="Jones K.M."/>
            <person name="Gansberger K."/>
            <person name="Moffat K."/>
            <person name="Hill J."/>
            <person name="Bera J."/>
            <person name="Fadrosh D."/>
            <person name="Jin S."/>
            <person name="Johri S."/>
            <person name="Kim M."/>
            <person name="Overton L."/>
            <person name="Reardon M."/>
            <person name="Tsitrin T."/>
            <person name="Vuong H."/>
            <person name="Weaver B."/>
            <person name="Ciecko A."/>
            <person name="Tallon L."/>
            <person name="Jackson J."/>
            <person name="Pai G."/>
            <person name="Aken S.V."/>
            <person name="Utterback T."/>
            <person name="Reidmuller S."/>
            <person name="Feldblyum T."/>
            <person name="Hsiao J."/>
            <person name="Zismann V."/>
            <person name="Iobst S."/>
            <person name="de Vazeille A.R."/>
            <person name="Buell C.R."/>
            <person name="Ying K."/>
            <person name="Li Y."/>
            <person name="Lu T."/>
            <person name="Huang Y."/>
            <person name="Zhao Q."/>
            <person name="Feng Q."/>
            <person name="Zhang L."/>
            <person name="Zhu J."/>
            <person name="Weng Q."/>
            <person name="Mu J."/>
            <person name="Lu Y."/>
            <person name="Fan D."/>
            <person name="Liu Y."/>
            <person name="Guan J."/>
            <person name="Zhang Y."/>
            <person name="Yu S."/>
            <person name="Liu X."/>
            <person name="Zhang Y."/>
            <person name="Hong G."/>
            <person name="Han B."/>
            <person name="Choisne N."/>
            <person name="Demange N."/>
            <person name="Orjeda G."/>
            <person name="Samain S."/>
            <person name="Cattolico L."/>
            <person name="Pelletier E."/>
            <person name="Couloux A."/>
            <person name="Segurens B."/>
            <person name="Wincker P."/>
            <person name="D'Hont A."/>
            <person name="Scarpelli C."/>
            <person name="Weissenbach J."/>
            <person name="Salanoubat M."/>
            <person name="Quetier F."/>
            <person name="Yu Y."/>
            <person name="Kim H.R."/>
            <person name="Rambo T."/>
            <person name="Currie J."/>
            <person name="Collura K."/>
            <person name="Luo M."/>
            <person name="Yang T."/>
            <person name="Ammiraju J.S.S."/>
            <person name="Engler F."/>
            <person name="Soderlund C."/>
            <person name="Wing R.A."/>
            <person name="Palmer L.E."/>
            <person name="de la Bastide M."/>
            <person name="Spiegel L."/>
            <person name="Nascimento L."/>
            <person name="Zutavern T."/>
            <person name="O'Shaughnessy A."/>
            <person name="Dike S."/>
            <person name="Dedhia N."/>
            <person name="Preston R."/>
            <person name="Balija V."/>
            <person name="McCombie W.R."/>
            <person name="Chow T."/>
            <person name="Chen H."/>
            <person name="Chung M."/>
            <person name="Chen C."/>
            <person name="Shaw J."/>
            <person name="Wu H."/>
            <person name="Hsiao K."/>
            <person name="Chao Y."/>
            <person name="Chu M."/>
            <person name="Cheng C."/>
            <person name="Hour A."/>
            <person name="Lee P."/>
            <person name="Lin S."/>
            <person name="Lin Y."/>
            <person name="Liou J."/>
            <person name="Liu S."/>
            <person name="Hsing Y."/>
            <person name="Raghuvanshi S."/>
            <person name="Mohanty A."/>
            <person name="Bharti A.K."/>
            <person name="Gaur A."/>
            <person name="Gupta V."/>
            <person name="Kumar D."/>
            <person name="Ravi V."/>
            <person name="Vij S."/>
            <person name="Kapur A."/>
            <person name="Khurana P."/>
            <person name="Khurana P."/>
            <person name="Khurana J.P."/>
            <person name="Tyagi A.K."/>
            <person name="Gaikwad K."/>
            <person name="Singh A."/>
            <person name="Dalal V."/>
            <person name="Srivastava S."/>
            <person name="Dixit A."/>
            <person name="Pal A.K."/>
            <person name="Ghazi I.A."/>
            <person name="Yadav M."/>
            <person name="Pandit A."/>
            <person name="Bhargava A."/>
            <person name="Sureshbabu K."/>
            <person name="Batra K."/>
            <person name="Sharma T.R."/>
            <person name="Mohapatra T."/>
            <person name="Singh N.K."/>
            <person name="Messing J."/>
            <person name="Nelson A.B."/>
            <person name="Fuks G."/>
            <person name="Kavchok S."/>
            <person name="Keizer G."/>
            <person name="Linton E."/>
            <person name="Llaca V."/>
            <person name="Song R."/>
            <person name="Tanyolac B."/>
            <person name="Young S."/>
            <person name="Ho-Il K."/>
            <person name="Hahn J.H."/>
            <person name="Sangsakoo G."/>
            <person name="Vanavichit A."/>
            <person name="de Mattos Luiz.A.T."/>
            <person name="Zimmer P.D."/>
            <person name="Malone G."/>
            <person name="Dellagostin O."/>
            <person name="de Oliveira A.C."/>
            <person name="Bevan M."/>
            <person name="Bancroft I."/>
            <person name="Minx P."/>
            <person name="Cordum H."/>
            <person name="Wilson R."/>
            <person name="Cheng Z."/>
            <person name="Jin W."/>
            <person name="Jiang J."/>
            <person name="Leong S.A."/>
            <person name="Iwama H."/>
            <person name="Gojobori T."/>
            <person name="Itoh T."/>
            <person name="Niimura Y."/>
            <person name="Fujii Y."/>
            <person name="Habara T."/>
            <person name="Sakai H."/>
            <person name="Sato Y."/>
            <person name="Wilson G."/>
            <person name="Kumar K."/>
            <person name="McCouch S."/>
            <person name="Juretic N."/>
            <person name="Hoen D."/>
            <person name="Wright S."/>
            <person name="Bruskiewich R."/>
            <person name="Bureau T."/>
            <person name="Miyao A."/>
            <person name="Hirochika H."/>
            <person name="Nishikawa T."/>
            <person name="Kadowaki K."/>
            <person name="Sugiura M."/>
            <person name="Burr B."/>
            <person name="Sasaki T."/>
        </authorList>
    </citation>
    <scope>NUCLEOTIDE SEQUENCE [LARGE SCALE GENOMIC DNA]</scope>
    <source>
        <strain evidence="4">cv. Nipponbare</strain>
    </source>
</reference>
<sequence>MAENDATHPLTPHQCADHRTETPPSSNESGAGNHTSEIRDDEETPAILQAKSNRPQIPLQNLVNPGGSRFENRAGHHPRSPTSAMQFEQRNSLNARATHQQTNQPSQTPPPHHTELVGSESSAAASLWLQPAPEREGDEAPRCAVGTETSGR</sequence>
<dbReference type="EMBL" id="AP003569">
    <property type="protein sequence ID" value="BAD37479.1"/>
    <property type="molecule type" value="Genomic_DNA"/>
</dbReference>
<feature type="compositionally biased region" description="Polar residues" evidence="1">
    <location>
        <begin position="80"/>
        <end position="97"/>
    </location>
</feature>
<reference evidence="4" key="4">
    <citation type="journal article" date="2008" name="Nucleic Acids Res.">
        <title>The rice annotation project database (RAP-DB): 2008 update.</title>
        <authorList>
            <consortium name="The rice annotation project (RAP)"/>
        </authorList>
    </citation>
    <scope>GENOME REANNOTATION</scope>
    <source>
        <strain evidence="4">cv. Nipponbare</strain>
    </source>
</reference>
<dbReference type="AlphaFoldDB" id="Q67WJ0"/>
<dbReference type="Proteomes" id="UP000000763">
    <property type="component" value="Chromosome 6"/>
</dbReference>
<organism evidence="3 4">
    <name type="scientific">Oryza sativa subsp. japonica</name>
    <name type="common">Rice</name>
    <dbReference type="NCBI Taxonomy" id="39947"/>
    <lineage>
        <taxon>Eukaryota</taxon>
        <taxon>Viridiplantae</taxon>
        <taxon>Streptophyta</taxon>
        <taxon>Embryophyta</taxon>
        <taxon>Tracheophyta</taxon>
        <taxon>Spermatophyta</taxon>
        <taxon>Magnoliopsida</taxon>
        <taxon>Liliopsida</taxon>
        <taxon>Poales</taxon>
        <taxon>Poaceae</taxon>
        <taxon>BOP clade</taxon>
        <taxon>Oryzoideae</taxon>
        <taxon>Oryzeae</taxon>
        <taxon>Oryzinae</taxon>
        <taxon>Oryza</taxon>
        <taxon>Oryza sativa</taxon>
    </lineage>
</organism>